<evidence type="ECO:0000256" key="2">
    <source>
        <dbReference type="SAM" id="SignalP"/>
    </source>
</evidence>
<feature type="signal peptide" evidence="2">
    <location>
        <begin position="1"/>
        <end position="38"/>
    </location>
</feature>
<organism evidence="3 4">
    <name type="scientific">Actinoallomurus bryophytorum</name>
    <dbReference type="NCBI Taxonomy" id="1490222"/>
    <lineage>
        <taxon>Bacteria</taxon>
        <taxon>Bacillati</taxon>
        <taxon>Actinomycetota</taxon>
        <taxon>Actinomycetes</taxon>
        <taxon>Streptosporangiales</taxon>
        <taxon>Thermomonosporaceae</taxon>
        <taxon>Actinoallomurus</taxon>
    </lineage>
</organism>
<dbReference type="Proteomes" id="UP000316096">
    <property type="component" value="Unassembled WGS sequence"/>
</dbReference>
<sequence length="378" mass="39291">MGRHRKRQRRHPRRVSRRIALVSAGLLVPLTGGAVVFAATSDPGTPAGRSANSQRRPDDQATIEGGSATRPQAGESTPSPSPTPRDSGASTPPAAPPGPRIGFAPYADVLAWPPLNLAKTEAHVKDFTMGFVSAGSGCSAAWGGMSPVDAAFALHRIKDVPGKVVLSFGGPHGVELAQSCGKVGDLVKQYRRAIDATDPAGLDFYLTDGALADTASVQRRTEALARVQRDDGGRSLSITLPLHRSGLSAQALAALRSAADGGVQVSIVNLVPADGAGQSVTASAGVAHGQLQRLYRQGDVWQRMGLTPIIGVAGVGAQFRPTDADQVMTWATAHGLGRLSMWSVTRDTPCTDTTSVTSDTCSGLDEDAGVFTKIFQGF</sequence>
<gene>
    <name evidence="3" type="ORF">FB559_1614</name>
</gene>
<dbReference type="Gene3D" id="3.20.20.80">
    <property type="entry name" value="Glycosidases"/>
    <property type="match status" value="1"/>
</dbReference>
<evidence type="ECO:0000256" key="1">
    <source>
        <dbReference type="SAM" id="MobiDB-lite"/>
    </source>
</evidence>
<dbReference type="AlphaFoldDB" id="A0A543CG63"/>
<comment type="caution">
    <text evidence="3">The sequence shown here is derived from an EMBL/GenBank/DDBJ whole genome shotgun (WGS) entry which is preliminary data.</text>
</comment>
<dbReference type="PANTHER" id="PTHR42976:SF1">
    <property type="entry name" value="GH18 DOMAIN-CONTAINING PROTEIN-RELATED"/>
    <property type="match status" value="1"/>
</dbReference>
<keyword evidence="4" id="KW-1185">Reference proteome</keyword>
<dbReference type="OrthoDB" id="3539189at2"/>
<dbReference type="InterPro" id="IPR017853">
    <property type="entry name" value="GH"/>
</dbReference>
<feature type="chain" id="PRO_5021878856" evidence="2">
    <location>
        <begin position="39"/>
        <end position="378"/>
    </location>
</feature>
<dbReference type="InterPro" id="IPR052750">
    <property type="entry name" value="GH18_Chitinase"/>
</dbReference>
<dbReference type="PANTHER" id="PTHR42976">
    <property type="entry name" value="BIFUNCTIONAL CHITINASE/LYSOZYME-RELATED"/>
    <property type="match status" value="1"/>
</dbReference>
<protein>
    <submittedName>
        <fullName evidence="3">Chitinase</fullName>
    </submittedName>
</protein>
<feature type="region of interest" description="Disordered" evidence="1">
    <location>
        <begin position="37"/>
        <end position="100"/>
    </location>
</feature>
<dbReference type="EMBL" id="VFOZ01000001">
    <property type="protein sequence ID" value="TQL96094.1"/>
    <property type="molecule type" value="Genomic_DNA"/>
</dbReference>
<evidence type="ECO:0000313" key="4">
    <source>
        <dbReference type="Proteomes" id="UP000316096"/>
    </source>
</evidence>
<evidence type="ECO:0000313" key="3">
    <source>
        <dbReference type="EMBL" id="TQL96094.1"/>
    </source>
</evidence>
<dbReference type="SUPFAM" id="SSF51445">
    <property type="entry name" value="(Trans)glycosidases"/>
    <property type="match status" value="1"/>
</dbReference>
<name>A0A543CG63_9ACTN</name>
<proteinExistence type="predicted"/>
<reference evidence="3 4" key="1">
    <citation type="submission" date="2019-06" db="EMBL/GenBank/DDBJ databases">
        <title>Sequencing the genomes of 1000 actinobacteria strains.</title>
        <authorList>
            <person name="Klenk H.-P."/>
        </authorList>
    </citation>
    <scope>NUCLEOTIDE SEQUENCE [LARGE SCALE GENOMIC DNA]</scope>
    <source>
        <strain evidence="3 4">DSM 102200</strain>
    </source>
</reference>
<dbReference type="RefSeq" id="WP_141954866.1">
    <property type="nucleotide sequence ID" value="NZ_VFOZ01000001.1"/>
</dbReference>
<accession>A0A543CG63</accession>
<keyword evidence="2" id="KW-0732">Signal</keyword>